<protein>
    <submittedName>
        <fullName evidence="4">Peptidyl-prolyl cis-trans isomerase</fullName>
    </submittedName>
</protein>
<dbReference type="InterPro" id="IPR000297">
    <property type="entry name" value="PPIase_PpiC"/>
</dbReference>
<keyword evidence="2" id="KW-0732">Signal</keyword>
<comment type="caution">
    <text evidence="4">The sequence shown here is derived from an EMBL/GenBank/DDBJ whole genome shotgun (WGS) entry which is preliminary data.</text>
</comment>
<evidence type="ECO:0000256" key="2">
    <source>
        <dbReference type="SAM" id="SignalP"/>
    </source>
</evidence>
<accession>A0A9D1F1T2</accession>
<organism evidence="4 5">
    <name type="scientific">Candidatus Scatousia excrementigallinarum</name>
    <dbReference type="NCBI Taxonomy" id="2840935"/>
    <lineage>
        <taxon>Bacteria</taxon>
        <taxon>Candidatus Scatousia</taxon>
    </lineage>
</organism>
<dbReference type="EMBL" id="DVIU01000281">
    <property type="protein sequence ID" value="HIS37635.1"/>
    <property type="molecule type" value="Genomic_DNA"/>
</dbReference>
<evidence type="ECO:0000259" key="3">
    <source>
        <dbReference type="PROSITE" id="PS50198"/>
    </source>
</evidence>
<dbReference type="Pfam" id="PF00639">
    <property type="entry name" value="Rotamase"/>
    <property type="match status" value="1"/>
</dbReference>
<evidence type="ECO:0000313" key="5">
    <source>
        <dbReference type="Proteomes" id="UP000823928"/>
    </source>
</evidence>
<dbReference type="Gene3D" id="3.10.50.40">
    <property type="match status" value="1"/>
</dbReference>
<evidence type="ECO:0000256" key="1">
    <source>
        <dbReference type="PROSITE-ProRule" id="PRU00278"/>
    </source>
</evidence>
<proteinExistence type="predicted"/>
<dbReference type="PANTHER" id="PTHR43629">
    <property type="entry name" value="PEPTIDYL-PROLYL CIS-TRANS ISOMERASE"/>
    <property type="match status" value="1"/>
</dbReference>
<gene>
    <name evidence="4" type="ORF">IAC10_13600</name>
</gene>
<keyword evidence="1" id="KW-0697">Rotamase</keyword>
<sequence>MIKSLTKVLAVLVLLTGISYAADDVSQVCASHILVKTAAEAVQIKKDIDNGGDFATYARLYSLCPSSQNGGQLGCFGRGQMVPEFERKAFSMNVGEVSDPVMTQFGWHLIKVDDKK</sequence>
<dbReference type="GO" id="GO:0003755">
    <property type="term" value="F:peptidyl-prolyl cis-trans isomerase activity"/>
    <property type="evidence" value="ECO:0007669"/>
    <property type="project" value="UniProtKB-KW"/>
</dbReference>
<reference evidence="4" key="1">
    <citation type="submission" date="2020-10" db="EMBL/GenBank/DDBJ databases">
        <authorList>
            <person name="Gilroy R."/>
        </authorList>
    </citation>
    <scope>NUCLEOTIDE SEQUENCE</scope>
    <source>
        <strain evidence="4">6276</strain>
    </source>
</reference>
<dbReference type="PANTHER" id="PTHR43629:SF2">
    <property type="entry name" value="RHODANESE-LIKE_PPIC DOMAIN-CONTAINING PROTEIN 12, CHLOROPLASTIC"/>
    <property type="match status" value="1"/>
</dbReference>
<dbReference type="InterPro" id="IPR052204">
    <property type="entry name" value="PpiC/parvulin_rotamase"/>
</dbReference>
<dbReference type="PROSITE" id="PS50198">
    <property type="entry name" value="PPIC_PPIASE_2"/>
    <property type="match status" value="1"/>
</dbReference>
<feature type="chain" id="PRO_5038409561" evidence="2">
    <location>
        <begin position="22"/>
        <end position="116"/>
    </location>
</feature>
<keyword evidence="1 4" id="KW-0413">Isomerase</keyword>
<reference evidence="4" key="2">
    <citation type="journal article" date="2021" name="PeerJ">
        <title>Extensive microbial diversity within the chicken gut microbiome revealed by metagenomics and culture.</title>
        <authorList>
            <person name="Gilroy R."/>
            <person name="Ravi A."/>
            <person name="Getino M."/>
            <person name="Pursley I."/>
            <person name="Horton D.L."/>
            <person name="Alikhan N.F."/>
            <person name="Baker D."/>
            <person name="Gharbi K."/>
            <person name="Hall N."/>
            <person name="Watson M."/>
            <person name="Adriaenssens E.M."/>
            <person name="Foster-Nyarko E."/>
            <person name="Jarju S."/>
            <person name="Secka A."/>
            <person name="Antonio M."/>
            <person name="Oren A."/>
            <person name="Chaudhuri R.R."/>
            <person name="La Ragione R."/>
            <person name="Hildebrand F."/>
            <person name="Pallen M.J."/>
        </authorList>
    </citation>
    <scope>NUCLEOTIDE SEQUENCE</scope>
    <source>
        <strain evidence="4">6276</strain>
    </source>
</reference>
<dbReference type="AlphaFoldDB" id="A0A9D1F1T2"/>
<feature type="domain" description="PpiC" evidence="3">
    <location>
        <begin position="25"/>
        <end position="114"/>
    </location>
</feature>
<dbReference type="InterPro" id="IPR046357">
    <property type="entry name" value="PPIase_dom_sf"/>
</dbReference>
<dbReference type="SUPFAM" id="SSF54534">
    <property type="entry name" value="FKBP-like"/>
    <property type="match status" value="1"/>
</dbReference>
<dbReference type="Proteomes" id="UP000823928">
    <property type="component" value="Unassembled WGS sequence"/>
</dbReference>
<name>A0A9D1F1T2_9BACT</name>
<evidence type="ECO:0000313" key="4">
    <source>
        <dbReference type="EMBL" id="HIS37635.1"/>
    </source>
</evidence>
<feature type="signal peptide" evidence="2">
    <location>
        <begin position="1"/>
        <end position="21"/>
    </location>
</feature>